<dbReference type="EMBL" id="JAWJWE010000036">
    <property type="protein sequence ID" value="KAK6629570.1"/>
    <property type="molecule type" value="Genomic_DNA"/>
</dbReference>
<evidence type="ECO:0000313" key="1">
    <source>
        <dbReference type="EMBL" id="KAK6629570.1"/>
    </source>
</evidence>
<reference evidence="1 2" key="1">
    <citation type="submission" date="2023-10" db="EMBL/GenBank/DDBJ databases">
        <title>Genomes of two closely related lineages of the louse Polyplax serrata with different host specificities.</title>
        <authorList>
            <person name="Martinu J."/>
            <person name="Tarabai H."/>
            <person name="Stefka J."/>
            <person name="Hypsa V."/>
        </authorList>
    </citation>
    <scope>NUCLEOTIDE SEQUENCE [LARGE SCALE GENOMIC DNA]</scope>
    <source>
        <strain evidence="1">HR10_N</strain>
    </source>
</reference>
<sequence length="91" mass="10413">MDGWTVEENDGQSFAARDRRQTNRVELLNRLVILVLPYTTRSRFSAKEGKVRRVGVWKVVVVPQNSWLFMENKMIASGTPSTNSVNFSLLL</sequence>
<accession>A0AAN8S361</accession>
<dbReference type="AlphaFoldDB" id="A0AAN8S361"/>
<evidence type="ECO:0000313" key="2">
    <source>
        <dbReference type="Proteomes" id="UP001372834"/>
    </source>
</evidence>
<protein>
    <submittedName>
        <fullName evidence="1">Uncharacterized protein</fullName>
    </submittedName>
</protein>
<comment type="caution">
    <text evidence="1">The sequence shown here is derived from an EMBL/GenBank/DDBJ whole genome shotgun (WGS) entry which is preliminary data.</text>
</comment>
<proteinExistence type="predicted"/>
<organism evidence="1 2">
    <name type="scientific">Polyplax serrata</name>
    <name type="common">Common mouse louse</name>
    <dbReference type="NCBI Taxonomy" id="468196"/>
    <lineage>
        <taxon>Eukaryota</taxon>
        <taxon>Metazoa</taxon>
        <taxon>Ecdysozoa</taxon>
        <taxon>Arthropoda</taxon>
        <taxon>Hexapoda</taxon>
        <taxon>Insecta</taxon>
        <taxon>Pterygota</taxon>
        <taxon>Neoptera</taxon>
        <taxon>Paraneoptera</taxon>
        <taxon>Psocodea</taxon>
        <taxon>Troctomorpha</taxon>
        <taxon>Phthiraptera</taxon>
        <taxon>Anoplura</taxon>
        <taxon>Polyplacidae</taxon>
        <taxon>Polyplax</taxon>
    </lineage>
</organism>
<name>A0AAN8S361_POLSC</name>
<gene>
    <name evidence="1" type="ORF">RUM43_003387</name>
</gene>
<dbReference type="Proteomes" id="UP001372834">
    <property type="component" value="Unassembled WGS sequence"/>
</dbReference>